<dbReference type="PANTHER" id="PTHR16301:SF20">
    <property type="entry name" value="IMPACT FAMILY MEMBER YIGZ"/>
    <property type="match status" value="1"/>
</dbReference>
<evidence type="ECO:0000313" key="4">
    <source>
        <dbReference type="EMBL" id="PIB76593.1"/>
    </source>
</evidence>
<dbReference type="SUPFAM" id="SSF54211">
    <property type="entry name" value="Ribosomal protein S5 domain 2-like"/>
    <property type="match status" value="1"/>
</dbReference>
<evidence type="ECO:0000259" key="2">
    <source>
        <dbReference type="Pfam" id="PF01205"/>
    </source>
</evidence>
<comment type="similarity">
    <text evidence="1">Belongs to the IMPACT family.</text>
</comment>
<dbReference type="InterPro" id="IPR015269">
    <property type="entry name" value="UPF0029_Impact_C"/>
</dbReference>
<feature type="domain" description="UPF0029" evidence="3">
    <location>
        <begin position="141"/>
        <end position="194"/>
    </location>
</feature>
<dbReference type="Pfam" id="PF01205">
    <property type="entry name" value="Impact_N"/>
    <property type="match status" value="1"/>
</dbReference>
<dbReference type="RefSeq" id="WP_090591902.1">
    <property type="nucleotide sequence ID" value="NZ_CP104302.1"/>
</dbReference>
<proteinExistence type="inferred from homology"/>
<dbReference type="InterPro" id="IPR023582">
    <property type="entry name" value="Impact"/>
</dbReference>
<dbReference type="GO" id="GO:0006446">
    <property type="term" value="P:regulation of translational initiation"/>
    <property type="evidence" value="ECO:0007669"/>
    <property type="project" value="TreeGrafter"/>
</dbReference>
<feature type="domain" description="Impact N-terminal" evidence="2">
    <location>
        <begin position="18"/>
        <end position="124"/>
    </location>
</feature>
<dbReference type="OrthoDB" id="9813771at2"/>
<dbReference type="GO" id="GO:0005737">
    <property type="term" value="C:cytoplasm"/>
    <property type="evidence" value="ECO:0007669"/>
    <property type="project" value="TreeGrafter"/>
</dbReference>
<sequence length="205" mass="22355">MPYSLDPADRPVVETEVKRSRFITRLRRADSVDDANALIARARRAEPDAGHHCFAYIVGDEPESRIERSGDDGEPGGTAGLPMLQALKGRDLVNVAAVVSRHFGGVKLGAGGLARAYSGAVTVAIDQTALRPRVRWEVCRLEADHAEAGRVESELRSRGYEILEVAYGRRAELTVACADPDEFASAVGDITAGRGRPERLRHIWR</sequence>
<dbReference type="Gene3D" id="3.30.230.30">
    <property type="entry name" value="Impact, N-terminal domain"/>
    <property type="match status" value="1"/>
</dbReference>
<dbReference type="InterPro" id="IPR035647">
    <property type="entry name" value="EFG_III/V"/>
</dbReference>
<protein>
    <submittedName>
        <fullName evidence="4">DUF1949 domain-containing protein</fullName>
    </submittedName>
</protein>
<dbReference type="STRING" id="85968.GCA_900073015_03255"/>
<dbReference type="AlphaFoldDB" id="A0A2G5PEY5"/>
<dbReference type="SUPFAM" id="SSF54980">
    <property type="entry name" value="EF-G C-terminal domain-like"/>
    <property type="match status" value="1"/>
</dbReference>
<evidence type="ECO:0000313" key="5">
    <source>
        <dbReference type="Proteomes" id="UP000230551"/>
    </source>
</evidence>
<dbReference type="InterPro" id="IPR020568">
    <property type="entry name" value="Ribosomal_Su5_D2-typ_SF"/>
</dbReference>
<dbReference type="Pfam" id="PF09186">
    <property type="entry name" value="DUF1949"/>
    <property type="match status" value="1"/>
</dbReference>
<evidence type="ECO:0000259" key="3">
    <source>
        <dbReference type="Pfam" id="PF09186"/>
    </source>
</evidence>
<name>A0A2G5PEY5_9MYCO</name>
<accession>A0A2G5PEY5</accession>
<gene>
    <name evidence="4" type="ORF">CQY22_005685</name>
</gene>
<dbReference type="InterPro" id="IPR036956">
    <property type="entry name" value="Impact_N_sf"/>
</dbReference>
<organism evidence="4 5">
    <name type="scientific">Mycolicibacterium brumae</name>
    <dbReference type="NCBI Taxonomy" id="85968"/>
    <lineage>
        <taxon>Bacteria</taxon>
        <taxon>Bacillati</taxon>
        <taxon>Actinomycetota</taxon>
        <taxon>Actinomycetes</taxon>
        <taxon>Mycobacteriales</taxon>
        <taxon>Mycobacteriaceae</taxon>
        <taxon>Mycolicibacterium</taxon>
    </lineage>
</organism>
<dbReference type="Proteomes" id="UP000230551">
    <property type="component" value="Unassembled WGS sequence"/>
</dbReference>
<keyword evidence="5" id="KW-1185">Reference proteome</keyword>
<reference evidence="4 5" key="1">
    <citation type="journal article" date="2017" name="Infect. Genet. Evol.">
        <title>The new phylogeny of the genus Mycobacterium: The old and the news.</title>
        <authorList>
            <person name="Tortoli E."/>
            <person name="Fedrizzi T."/>
            <person name="Meehan C.J."/>
            <person name="Trovato A."/>
            <person name="Grottola A."/>
            <person name="Giacobazzi E."/>
            <person name="Serpini G.F."/>
            <person name="Tagliazucchi S."/>
            <person name="Fabio A."/>
            <person name="Bettua C."/>
            <person name="Bertorelli R."/>
            <person name="Frascaro F."/>
            <person name="De Sanctis V."/>
            <person name="Pecorari M."/>
            <person name="Jousson O."/>
            <person name="Segata N."/>
            <person name="Cirillo D.M."/>
        </authorList>
    </citation>
    <scope>NUCLEOTIDE SEQUENCE [LARGE SCALE GENOMIC DNA]</scope>
    <source>
        <strain evidence="4 5">CIP1034565</strain>
    </source>
</reference>
<dbReference type="InterPro" id="IPR001498">
    <property type="entry name" value="Impact_N"/>
</dbReference>
<dbReference type="PANTHER" id="PTHR16301">
    <property type="entry name" value="IMPACT-RELATED"/>
    <property type="match status" value="1"/>
</dbReference>
<evidence type="ECO:0000256" key="1">
    <source>
        <dbReference type="ARBA" id="ARBA00007665"/>
    </source>
</evidence>
<comment type="caution">
    <text evidence="4">The sequence shown here is derived from an EMBL/GenBank/DDBJ whole genome shotgun (WGS) entry which is preliminary data.</text>
</comment>
<dbReference type="EMBL" id="PDCN02000004">
    <property type="protein sequence ID" value="PIB76593.1"/>
    <property type="molecule type" value="Genomic_DNA"/>
</dbReference>